<reference evidence="3" key="1">
    <citation type="journal article" date="2021" name="Nat. Commun.">
        <title>Genetic determinants of endophytism in the Arabidopsis root mycobiome.</title>
        <authorList>
            <person name="Mesny F."/>
            <person name="Miyauchi S."/>
            <person name="Thiergart T."/>
            <person name="Pickel B."/>
            <person name="Atanasova L."/>
            <person name="Karlsson M."/>
            <person name="Huettel B."/>
            <person name="Barry K.W."/>
            <person name="Haridas S."/>
            <person name="Chen C."/>
            <person name="Bauer D."/>
            <person name="Andreopoulos W."/>
            <person name="Pangilinan J."/>
            <person name="LaButti K."/>
            <person name="Riley R."/>
            <person name="Lipzen A."/>
            <person name="Clum A."/>
            <person name="Drula E."/>
            <person name="Henrissat B."/>
            <person name="Kohler A."/>
            <person name="Grigoriev I.V."/>
            <person name="Martin F.M."/>
            <person name="Hacquard S."/>
        </authorList>
    </citation>
    <scope>NUCLEOTIDE SEQUENCE</scope>
    <source>
        <strain evidence="3">MPI-SDFR-AT-0073</strain>
    </source>
</reference>
<dbReference type="OrthoDB" id="6132182at2759"/>
<accession>A0A9P8UUE6</accession>
<evidence type="ECO:0000313" key="4">
    <source>
        <dbReference type="Proteomes" id="UP000758603"/>
    </source>
</evidence>
<organism evidence="3 4">
    <name type="scientific">Truncatella angustata</name>
    <dbReference type="NCBI Taxonomy" id="152316"/>
    <lineage>
        <taxon>Eukaryota</taxon>
        <taxon>Fungi</taxon>
        <taxon>Dikarya</taxon>
        <taxon>Ascomycota</taxon>
        <taxon>Pezizomycotina</taxon>
        <taxon>Sordariomycetes</taxon>
        <taxon>Xylariomycetidae</taxon>
        <taxon>Amphisphaeriales</taxon>
        <taxon>Sporocadaceae</taxon>
        <taxon>Truncatella</taxon>
    </lineage>
</organism>
<evidence type="ECO:0000259" key="2">
    <source>
        <dbReference type="Pfam" id="PF20938"/>
    </source>
</evidence>
<evidence type="ECO:0000259" key="1">
    <source>
        <dbReference type="Pfam" id="PF10022"/>
    </source>
</evidence>
<dbReference type="PANTHER" id="PTHR35339:SF2">
    <property type="entry name" value="DUF2264 DOMAIN-CONTAINING PROTEIN-RELATED"/>
    <property type="match status" value="1"/>
</dbReference>
<dbReference type="PIRSF" id="PIRSF014753">
    <property type="entry name" value="UCP014753"/>
    <property type="match status" value="1"/>
</dbReference>
<dbReference type="EMBL" id="JAGPXC010000002">
    <property type="protein sequence ID" value="KAH6658418.1"/>
    <property type="molecule type" value="Genomic_DNA"/>
</dbReference>
<dbReference type="InterPro" id="IPR016624">
    <property type="entry name" value="UCP014753"/>
</dbReference>
<evidence type="ECO:0000313" key="3">
    <source>
        <dbReference type="EMBL" id="KAH6658418.1"/>
    </source>
</evidence>
<dbReference type="Pfam" id="PF20938">
    <property type="entry name" value="DUF2264_C"/>
    <property type="match status" value="1"/>
</dbReference>
<dbReference type="RefSeq" id="XP_045962652.1">
    <property type="nucleotide sequence ID" value="XM_046095515.1"/>
</dbReference>
<sequence>MPPLIGFSGNRFQTREDVITAIFALVRPLIPYFSPQKARIRLPVATGTHFDESAAQLEGFARPLWAIGALLACLPGLRAQNSTLVSEIEDITKHWVEGIVAGTDPDSVEYWGDIGPIDQRMVEAEIIAFALLSAPEVMFHGQNERVRSNITDWLRGMNGKPMPDNNWRWFRVFANLALIEVCGVPIQEVHGEMESDFAILDSFYLHDGWSADGSWLSSDEETASENLFDRTGRRDQTGPGRHADYYSGSFAIQFSQLLYTKFGKHLEPERARRYEQQAREFGTSFWRYFDSDGAAIPFGRSLTYRFACGGFFGALAMANIPDMMETLSLRGSVKGFLLRHLRWWAKHSEDIFYPDGTMNIGWLYPNMYMSEDYNSPQSVYWCLKTLIAVASDDQFWASEEEAYPRELFRHTLVSAPKQILVNHPEAPDNTLALSRDGAETWAVKWKCSEATFSTIDFKNTSKPEKITVASVKWSPWSDRQVEVQTTLIPPTDRWPDWHIRVHRIRVKSHINTLHAVEGGFAVSGRHARDGTSLQILGHAVDDMTEGIIQDSTSVLIMSPSGLSGIVSRPHRRENSGQDSYALKPDANTNLAYQRTLIPITTLDIAVGLDAGHEVILVTKVFAITKYANGERKLPGDAIARWLDKPKLQFSNGCLQV</sequence>
<dbReference type="Proteomes" id="UP000758603">
    <property type="component" value="Unassembled WGS sequence"/>
</dbReference>
<dbReference type="InterPro" id="IPR049349">
    <property type="entry name" value="DUF2264_N"/>
</dbReference>
<comment type="caution">
    <text evidence="3">The sequence shown here is derived from an EMBL/GenBank/DDBJ whole genome shotgun (WGS) entry which is preliminary data.</text>
</comment>
<dbReference type="InterPro" id="IPR049237">
    <property type="entry name" value="DUF2264_C"/>
</dbReference>
<dbReference type="AlphaFoldDB" id="A0A9P8UUE6"/>
<dbReference type="PANTHER" id="PTHR35339">
    <property type="entry name" value="LINALOOL DEHYDRATASE_ISOMERASE DOMAIN-CONTAINING PROTEIN"/>
    <property type="match status" value="1"/>
</dbReference>
<dbReference type="Pfam" id="PF10022">
    <property type="entry name" value="DUF2264"/>
    <property type="match status" value="1"/>
</dbReference>
<proteinExistence type="predicted"/>
<feature type="domain" description="DUF2264" evidence="2">
    <location>
        <begin position="426"/>
        <end position="632"/>
    </location>
</feature>
<keyword evidence="4" id="KW-1185">Reference proteome</keyword>
<gene>
    <name evidence="3" type="ORF">BKA67DRAFT_213840</name>
</gene>
<feature type="domain" description="DUF2264" evidence="1">
    <location>
        <begin position="14"/>
        <end position="402"/>
    </location>
</feature>
<name>A0A9P8UUE6_9PEZI</name>
<dbReference type="GeneID" id="70124408"/>
<protein>
    <submittedName>
        <fullName evidence="3">Uncharacterized protein</fullName>
    </submittedName>
</protein>